<dbReference type="InterPro" id="IPR054722">
    <property type="entry name" value="PolX-like_BBD"/>
</dbReference>
<dbReference type="AlphaFoldDB" id="A0A6A6LAU0"/>
<gene>
    <name evidence="2" type="ORF">GH714_019623</name>
</gene>
<dbReference type="EMBL" id="JAAGAX010000012">
    <property type="protein sequence ID" value="KAF2297223.1"/>
    <property type="molecule type" value="Genomic_DNA"/>
</dbReference>
<sequence length="116" mass="13288">MKDLLFVKSLHLPVFATQKLKSKSNEDYEFEHEQVCGYIRQFIDDNSYNHISNERVGVGDVCLDTGNGMKLMLKDVRHALDVRLNLISARRLDDEGYLNIMGESKWKLTKGTLVVA</sequence>
<dbReference type="Proteomes" id="UP000467840">
    <property type="component" value="Chromosome 18"/>
</dbReference>
<accession>A0A6A6LAU0</accession>
<reference evidence="2 3" key="1">
    <citation type="journal article" date="2020" name="Mol. Plant">
        <title>The Chromosome-Based Rubber Tree Genome Provides New Insights into Spurge Genome Evolution and Rubber Biosynthesis.</title>
        <authorList>
            <person name="Liu J."/>
            <person name="Shi C."/>
            <person name="Shi C.C."/>
            <person name="Li W."/>
            <person name="Zhang Q.J."/>
            <person name="Zhang Y."/>
            <person name="Li K."/>
            <person name="Lu H.F."/>
            <person name="Shi C."/>
            <person name="Zhu S.T."/>
            <person name="Xiao Z.Y."/>
            <person name="Nan H."/>
            <person name="Yue Y."/>
            <person name="Zhu X.G."/>
            <person name="Wu Y."/>
            <person name="Hong X.N."/>
            <person name="Fan G.Y."/>
            <person name="Tong Y."/>
            <person name="Zhang D."/>
            <person name="Mao C.L."/>
            <person name="Liu Y.L."/>
            <person name="Hao S.J."/>
            <person name="Liu W.Q."/>
            <person name="Lv M.Q."/>
            <person name="Zhang H.B."/>
            <person name="Liu Y."/>
            <person name="Hu-Tang G.R."/>
            <person name="Wang J.P."/>
            <person name="Wang J.H."/>
            <person name="Sun Y.H."/>
            <person name="Ni S.B."/>
            <person name="Chen W.B."/>
            <person name="Zhang X.C."/>
            <person name="Jiao Y.N."/>
            <person name="Eichler E.E."/>
            <person name="Li G.H."/>
            <person name="Liu X."/>
            <person name="Gao L.Z."/>
        </authorList>
    </citation>
    <scope>NUCLEOTIDE SEQUENCE [LARGE SCALE GENOMIC DNA]</scope>
    <source>
        <strain evidence="3">cv. GT1</strain>
        <tissue evidence="2">Leaf</tissue>
    </source>
</reference>
<feature type="domain" description="Retrovirus-related Pol polyprotein from transposon TNT 1-94-like beta-barrel" evidence="1">
    <location>
        <begin position="54"/>
        <end position="97"/>
    </location>
</feature>
<name>A0A6A6LAU0_HEVBR</name>
<evidence type="ECO:0000313" key="3">
    <source>
        <dbReference type="Proteomes" id="UP000467840"/>
    </source>
</evidence>
<comment type="caution">
    <text evidence="2">The sequence shown here is derived from an EMBL/GenBank/DDBJ whole genome shotgun (WGS) entry which is preliminary data.</text>
</comment>
<proteinExistence type="predicted"/>
<evidence type="ECO:0000259" key="1">
    <source>
        <dbReference type="Pfam" id="PF22936"/>
    </source>
</evidence>
<keyword evidence="3" id="KW-1185">Reference proteome</keyword>
<dbReference type="Pfam" id="PF22936">
    <property type="entry name" value="Pol_BBD"/>
    <property type="match status" value="1"/>
</dbReference>
<organism evidence="2 3">
    <name type="scientific">Hevea brasiliensis</name>
    <name type="common">Para rubber tree</name>
    <name type="synonym">Siphonia brasiliensis</name>
    <dbReference type="NCBI Taxonomy" id="3981"/>
    <lineage>
        <taxon>Eukaryota</taxon>
        <taxon>Viridiplantae</taxon>
        <taxon>Streptophyta</taxon>
        <taxon>Embryophyta</taxon>
        <taxon>Tracheophyta</taxon>
        <taxon>Spermatophyta</taxon>
        <taxon>Magnoliopsida</taxon>
        <taxon>eudicotyledons</taxon>
        <taxon>Gunneridae</taxon>
        <taxon>Pentapetalae</taxon>
        <taxon>rosids</taxon>
        <taxon>fabids</taxon>
        <taxon>Malpighiales</taxon>
        <taxon>Euphorbiaceae</taxon>
        <taxon>Crotonoideae</taxon>
        <taxon>Micrandreae</taxon>
        <taxon>Hevea</taxon>
    </lineage>
</organism>
<protein>
    <recommendedName>
        <fullName evidence="1">Retrovirus-related Pol polyprotein from transposon TNT 1-94-like beta-barrel domain-containing protein</fullName>
    </recommendedName>
</protein>
<evidence type="ECO:0000313" key="2">
    <source>
        <dbReference type="EMBL" id="KAF2297223.1"/>
    </source>
</evidence>